<dbReference type="PANTHER" id="PTHR35004">
    <property type="entry name" value="TRANSPOSASE RV3428C-RELATED"/>
    <property type="match status" value="1"/>
</dbReference>
<keyword evidence="2" id="KW-1185">Reference proteome</keyword>
<gene>
    <name evidence="1" type="ORF">A7J05_01240</name>
</gene>
<dbReference type="Proteomes" id="UP000187191">
    <property type="component" value="Chromosome"/>
</dbReference>
<accession>A0ABM6GM38</accession>
<proteinExistence type="predicted"/>
<organism evidence="1 2">
    <name type="scientific">Streptomyces alfalfae</name>
    <dbReference type="NCBI Taxonomy" id="1642299"/>
    <lineage>
        <taxon>Bacteria</taxon>
        <taxon>Bacillati</taxon>
        <taxon>Actinomycetota</taxon>
        <taxon>Actinomycetes</taxon>
        <taxon>Kitasatosporales</taxon>
        <taxon>Streptomycetaceae</taxon>
        <taxon>Streptomyces</taxon>
    </lineage>
</organism>
<reference evidence="1 2" key="1">
    <citation type="submission" date="2016-05" db="EMBL/GenBank/DDBJ databases">
        <authorList>
            <person name="Gu J."/>
        </authorList>
    </citation>
    <scope>NUCLEOTIDE SEQUENCE [LARGE SCALE GENOMIC DNA]</scope>
    <source>
        <strain evidence="1 2">ACCC40021</strain>
    </source>
</reference>
<sequence length="224" mass="25085">MEPYKKTVDAWLRTDLEAPREQRHTVRRITARIEEEFGGAIPYPTVRDFVAATRKEIAAQAGAPVEAFVTRHNALGADAEVDFGDVYVDLAGQRTRCYLFAFRLAYSGKAVHRISRSCGQCGQQAFFDGHVHALTTLSGVPAGQVRYDNLTPAVKQVVFHSRSREENPRWTAFHAYYGFTPFYCEPGLRGAHEEGDVEGQVGYFHRNYLTPVPQVDSPDESTAD</sequence>
<dbReference type="RefSeq" id="WP_076682049.1">
    <property type="nucleotide sequence ID" value="NZ_CP015588.1"/>
</dbReference>
<dbReference type="EMBL" id="CP015588">
    <property type="protein sequence ID" value="APY84574.1"/>
    <property type="molecule type" value="Genomic_DNA"/>
</dbReference>
<evidence type="ECO:0000313" key="2">
    <source>
        <dbReference type="Proteomes" id="UP000187191"/>
    </source>
</evidence>
<name>A0ABM6GM38_9ACTN</name>
<evidence type="ECO:0008006" key="3">
    <source>
        <dbReference type="Google" id="ProtNLM"/>
    </source>
</evidence>
<evidence type="ECO:0000313" key="1">
    <source>
        <dbReference type="EMBL" id="APY84574.1"/>
    </source>
</evidence>
<protein>
    <recommendedName>
        <fullName evidence="3">Transposase</fullName>
    </recommendedName>
</protein>